<gene>
    <name evidence="1" type="ORF">STSP2_01900</name>
</gene>
<dbReference type="EMBL" id="CP019791">
    <property type="protein sequence ID" value="AQT68728.1"/>
    <property type="molecule type" value="Genomic_DNA"/>
</dbReference>
<accession>A0A1U9NLW7</accession>
<evidence type="ECO:0000313" key="2">
    <source>
        <dbReference type="Proteomes" id="UP000189674"/>
    </source>
</evidence>
<name>A0A1U9NLW7_9BACT</name>
<proteinExistence type="predicted"/>
<dbReference type="STRING" id="1936003.STSP2_01900"/>
<dbReference type="AlphaFoldDB" id="A0A1U9NLW7"/>
<organism evidence="1 2">
    <name type="scientific">Anaerohalosphaera lusitana</name>
    <dbReference type="NCBI Taxonomy" id="1936003"/>
    <lineage>
        <taxon>Bacteria</taxon>
        <taxon>Pseudomonadati</taxon>
        <taxon>Planctomycetota</taxon>
        <taxon>Phycisphaerae</taxon>
        <taxon>Sedimentisphaerales</taxon>
        <taxon>Anaerohalosphaeraceae</taxon>
        <taxon>Anaerohalosphaera</taxon>
    </lineage>
</organism>
<keyword evidence="2" id="KW-1185">Reference proteome</keyword>
<sequence>MSRLEQIVNSYPIQRIIVPNRRLLDGEIVTVDGEDFVYDGRTGKLRNIRNLQETLRPDELRETPSGWSA</sequence>
<evidence type="ECO:0000313" key="1">
    <source>
        <dbReference type="EMBL" id="AQT68728.1"/>
    </source>
</evidence>
<dbReference type="KEGG" id="alus:STSP2_01900"/>
<dbReference type="RefSeq" id="WP_146661987.1">
    <property type="nucleotide sequence ID" value="NZ_CP019791.1"/>
</dbReference>
<protein>
    <submittedName>
        <fullName evidence="1">Uncharacterized protein</fullName>
    </submittedName>
</protein>
<reference evidence="2" key="1">
    <citation type="submission" date="2017-02" db="EMBL/GenBank/DDBJ databases">
        <title>Comparative genomics and description of representatives of a novel lineage of planctomycetes thriving in anoxic sediments.</title>
        <authorList>
            <person name="Spring S."/>
            <person name="Bunk B."/>
            <person name="Sproer C."/>
        </authorList>
    </citation>
    <scope>NUCLEOTIDE SEQUENCE [LARGE SCALE GENOMIC DNA]</scope>
    <source>
        <strain evidence="2">ST-NAGAB-D1</strain>
    </source>
</reference>
<dbReference type="Proteomes" id="UP000189674">
    <property type="component" value="Chromosome"/>
</dbReference>